<feature type="transmembrane region" description="Helical" evidence="9">
    <location>
        <begin position="295"/>
        <end position="319"/>
    </location>
</feature>
<dbReference type="Proteomes" id="UP000266091">
    <property type="component" value="Unassembled WGS sequence"/>
</dbReference>
<comment type="subcellular location">
    <subcellularLocation>
        <location evidence="9">Cell inner membrane</location>
        <topology evidence="9">Multi-pass membrane protein</topology>
    </subcellularLocation>
    <subcellularLocation>
        <location evidence="1">Cell membrane</location>
        <topology evidence="1">Multi-pass membrane protein</topology>
    </subcellularLocation>
</comment>
<proteinExistence type="inferred from homology"/>
<feature type="transmembrane region" description="Helical" evidence="9">
    <location>
        <begin position="76"/>
        <end position="100"/>
    </location>
</feature>
<dbReference type="InterPro" id="IPR001463">
    <property type="entry name" value="Na/Ala_symport"/>
</dbReference>
<keyword evidence="8 9" id="KW-0472">Membrane</keyword>
<evidence type="ECO:0000313" key="11">
    <source>
        <dbReference type="Proteomes" id="UP000266091"/>
    </source>
</evidence>
<gene>
    <name evidence="10" type="ORF">MESMUL_11650</name>
</gene>
<feature type="transmembrane region" description="Helical" evidence="9">
    <location>
        <begin position="12"/>
        <end position="30"/>
    </location>
</feature>
<evidence type="ECO:0000256" key="8">
    <source>
        <dbReference type="ARBA" id="ARBA00023136"/>
    </source>
</evidence>
<dbReference type="OrthoDB" id="9806926at2"/>
<feature type="transmembrane region" description="Helical" evidence="9">
    <location>
        <begin position="420"/>
        <end position="441"/>
    </location>
</feature>
<dbReference type="PRINTS" id="PR00175">
    <property type="entry name" value="NAALASMPORT"/>
</dbReference>
<evidence type="ECO:0000313" key="10">
    <source>
        <dbReference type="EMBL" id="GBO93811.1"/>
    </source>
</evidence>
<accession>A0A401LGX2</accession>
<keyword evidence="11" id="KW-1185">Reference proteome</keyword>
<feature type="transmembrane region" description="Helical" evidence="9">
    <location>
        <begin position="231"/>
        <end position="256"/>
    </location>
</feature>
<organism evidence="10 11">
    <name type="scientific">Mesosutterella multiformis</name>
    <dbReference type="NCBI Taxonomy" id="2259133"/>
    <lineage>
        <taxon>Bacteria</taxon>
        <taxon>Pseudomonadati</taxon>
        <taxon>Pseudomonadota</taxon>
        <taxon>Betaproteobacteria</taxon>
        <taxon>Burkholderiales</taxon>
        <taxon>Sutterellaceae</taxon>
        <taxon>Mesosutterella</taxon>
    </lineage>
</organism>
<dbReference type="PANTHER" id="PTHR30330:SF7">
    <property type="entry name" value="SODIUM_PROTON-DEPENDENT ALANINE CARRIER PROTEIN YRBD-RELATED"/>
    <property type="match status" value="1"/>
</dbReference>
<comment type="caution">
    <text evidence="10">The sequence shown here is derived from an EMBL/GenBank/DDBJ whole genome shotgun (WGS) entry which is preliminary data.</text>
</comment>
<feature type="transmembrane region" description="Helical" evidence="9">
    <location>
        <begin position="355"/>
        <end position="373"/>
    </location>
</feature>
<evidence type="ECO:0000256" key="9">
    <source>
        <dbReference type="RuleBase" id="RU363064"/>
    </source>
</evidence>
<comment type="similarity">
    <text evidence="2 9">Belongs to the alanine or glycine:cation symporter (AGCS) (TC 2.A.25) family.</text>
</comment>
<sequence>MEGFITQASNFVWSPALVALCLLGGLWFSVRGRFLQLRLIGEMIRLLFQKKVGEVGISSFQALTMTLAGRVGTGNIAGVATAICFGGPGALFWMWVVAFLGASSAFVESTLGQVFKVNIDGEYRGGPAYYIEKGLHSKPFAVLFAVVTVLAAGFLCPGVQGNSITSAFTHAFGLNTAVTTVFVISLLCFIIFGGITRIAQFTVVVVPFMAQIYIVAALIIVGVNIDKFPAMLQLVFSSAFGVNSMFGAMLGTAVTWGVKRGLYSNEAGQGTGPHASSAAAVSHPAKQGLVQAFSVYIDTLFVCSATGFMILLTGCYNVIGPNGQTIVNNLPGVEVGPAYTQAAVETLMPGWGSPFVALALFFFAFTTIVAYYYQAETNIVYLFRGSKRGAAIFVLRVIFLVGTAYSSMKSADLAWAMGDIGIGMMAWVNFIAILLLQGIAFKCLRDYEEQKHLGLDPTFDPAKLGITNAEYWTESQRETNTILEKSSGVDNRVLSTLQEKRELEAAKKGKRTGLFIDNDGDD</sequence>
<dbReference type="PANTHER" id="PTHR30330">
    <property type="entry name" value="AGSS FAMILY TRANSPORTER, SODIUM-ALANINE"/>
    <property type="match status" value="1"/>
</dbReference>
<dbReference type="EMBL" id="BGZJ01000001">
    <property type="protein sequence ID" value="GBO93811.1"/>
    <property type="molecule type" value="Genomic_DNA"/>
</dbReference>
<accession>A0A388SEE0</accession>
<dbReference type="PROSITE" id="PS00873">
    <property type="entry name" value="NA_ALANINE_SYMP"/>
    <property type="match status" value="1"/>
</dbReference>
<name>A0A388SEE0_9BURK</name>
<feature type="transmembrane region" description="Helical" evidence="9">
    <location>
        <begin position="140"/>
        <end position="160"/>
    </location>
</feature>
<dbReference type="FunFam" id="1.20.1740.10:FF:000004">
    <property type="entry name" value="Sodium:alanine symporter family protein"/>
    <property type="match status" value="1"/>
</dbReference>
<evidence type="ECO:0000256" key="1">
    <source>
        <dbReference type="ARBA" id="ARBA00004651"/>
    </source>
</evidence>
<dbReference type="RefSeq" id="WP_116270113.1">
    <property type="nucleotide sequence ID" value="NZ_BGZJ01000001.1"/>
</dbReference>
<protein>
    <submittedName>
        <fullName evidence="10">Sodium:alanine symporter</fullName>
    </submittedName>
</protein>
<keyword evidence="7 9" id="KW-1133">Transmembrane helix</keyword>
<dbReference type="Pfam" id="PF01235">
    <property type="entry name" value="Na_Ala_symp"/>
    <property type="match status" value="1"/>
</dbReference>
<evidence type="ECO:0000256" key="4">
    <source>
        <dbReference type="ARBA" id="ARBA00022475"/>
    </source>
</evidence>
<keyword evidence="3 9" id="KW-0813">Transport</keyword>
<evidence type="ECO:0000256" key="5">
    <source>
        <dbReference type="ARBA" id="ARBA00022692"/>
    </source>
</evidence>
<keyword evidence="6 9" id="KW-0769">Symport</keyword>
<dbReference type="GO" id="GO:0005886">
    <property type="term" value="C:plasma membrane"/>
    <property type="evidence" value="ECO:0007669"/>
    <property type="project" value="UniProtKB-SubCell"/>
</dbReference>
<keyword evidence="9" id="KW-0997">Cell inner membrane</keyword>
<keyword evidence="4" id="KW-1003">Cell membrane</keyword>
<evidence type="ECO:0000256" key="3">
    <source>
        <dbReference type="ARBA" id="ARBA00022448"/>
    </source>
</evidence>
<dbReference type="GO" id="GO:0005283">
    <property type="term" value="F:amino acid:sodium symporter activity"/>
    <property type="evidence" value="ECO:0007669"/>
    <property type="project" value="InterPro"/>
</dbReference>
<feature type="transmembrane region" description="Helical" evidence="9">
    <location>
        <begin position="172"/>
        <end position="192"/>
    </location>
</feature>
<dbReference type="AlphaFoldDB" id="A0A388SEE0"/>
<keyword evidence="5 9" id="KW-0812">Transmembrane</keyword>
<evidence type="ECO:0000256" key="6">
    <source>
        <dbReference type="ARBA" id="ARBA00022847"/>
    </source>
</evidence>
<feature type="transmembrane region" description="Helical" evidence="9">
    <location>
        <begin position="204"/>
        <end position="225"/>
    </location>
</feature>
<dbReference type="NCBIfam" id="TIGR00835">
    <property type="entry name" value="agcS"/>
    <property type="match status" value="1"/>
</dbReference>
<reference evidence="10 11" key="1">
    <citation type="journal article" date="2018" name="Int. J. Syst. Evol. Microbiol.">
        <title>Mesosutterella multiformis gen. nov., sp. nov., a member of the family Sutterellaceae and Sutterella megalosphaeroides sp. nov., isolated from human faeces.</title>
        <authorList>
            <person name="Sakamoto M."/>
            <person name="Ikeyama N."/>
            <person name="Kunihiro T."/>
            <person name="Iino T."/>
            <person name="Yuki M."/>
            <person name="Ohkuma M."/>
        </authorList>
    </citation>
    <scope>NUCLEOTIDE SEQUENCE [LARGE SCALE GENOMIC DNA]</scope>
    <source>
        <strain evidence="10 11">4NBBH2</strain>
    </source>
</reference>
<evidence type="ECO:0000256" key="2">
    <source>
        <dbReference type="ARBA" id="ARBA00009261"/>
    </source>
</evidence>
<evidence type="ECO:0000256" key="7">
    <source>
        <dbReference type="ARBA" id="ARBA00022989"/>
    </source>
</evidence>